<evidence type="ECO:0000256" key="1">
    <source>
        <dbReference type="SAM" id="MobiDB-lite"/>
    </source>
</evidence>
<proteinExistence type="predicted"/>
<feature type="region of interest" description="Disordered" evidence="1">
    <location>
        <begin position="690"/>
        <end position="714"/>
    </location>
</feature>
<dbReference type="Gene3D" id="2.80.10.50">
    <property type="match status" value="1"/>
</dbReference>
<gene>
    <name evidence="2" type="ORF">NM04_11820</name>
</gene>
<dbReference type="RefSeq" id="WP_123069729.1">
    <property type="nucleotide sequence ID" value="NZ_JSAB01000103.1"/>
</dbReference>
<dbReference type="InterPro" id="IPR008999">
    <property type="entry name" value="Actin-crosslinking"/>
</dbReference>
<evidence type="ECO:0000313" key="3">
    <source>
        <dbReference type="Proteomes" id="UP000283254"/>
    </source>
</evidence>
<reference evidence="2" key="1">
    <citation type="submission" date="2014-10" db="EMBL/GenBank/DDBJ databases">
        <title>Massilia sp. genome.</title>
        <authorList>
            <person name="Xu B."/>
            <person name="Dai L."/>
            <person name="Huang Z."/>
        </authorList>
    </citation>
    <scope>NUCLEOTIDE SEQUENCE [LARGE SCALE GENOMIC DNA]</scope>
    <source>
        <strain evidence="2">CFS-1</strain>
    </source>
</reference>
<organism evidence="2 3">
    <name type="scientific">Massilia aurea</name>
    <dbReference type="NCBI Taxonomy" id="373040"/>
    <lineage>
        <taxon>Bacteria</taxon>
        <taxon>Pseudomonadati</taxon>
        <taxon>Pseudomonadota</taxon>
        <taxon>Betaproteobacteria</taxon>
        <taxon>Burkholderiales</taxon>
        <taxon>Oxalobacteraceae</taxon>
        <taxon>Telluria group</taxon>
        <taxon>Massilia</taxon>
    </lineage>
</organism>
<accession>A0A422QL10</accession>
<name>A0A422QL10_9BURK</name>
<comment type="caution">
    <text evidence="2">The sequence shown here is derived from an EMBL/GenBank/DDBJ whole genome shotgun (WGS) entry which is preliminary data.</text>
</comment>
<dbReference type="Proteomes" id="UP000283254">
    <property type="component" value="Unassembled WGS sequence"/>
</dbReference>
<dbReference type="SUPFAM" id="SSF50405">
    <property type="entry name" value="Actin-crosslinking proteins"/>
    <property type="match status" value="1"/>
</dbReference>
<dbReference type="CDD" id="cd22823">
    <property type="entry name" value="Gal_Rha_Lectin"/>
    <property type="match status" value="1"/>
</dbReference>
<evidence type="ECO:0000313" key="2">
    <source>
        <dbReference type="EMBL" id="RNF30582.1"/>
    </source>
</evidence>
<sequence length="714" mass="74536">MATQSTGVLHIVGAAYGLKQVTAQVIKQVNRQAFPETLAVLASNQTFGDTWVGHEKTLTVIYRYDRGPTFVATASEGQTLNIGAQQFEQSIRAPAPAPQDNAAQPVLTVWGASFGCADVSATVRNLTDHSAGTLSLVANSAALGEDGKGGKRNTFVIVASYCGQIPFIDIVVEGNPYALSYRPPLHILSAFYGLKDVTDIVRASVSRRRLSVAASSSVFGDGWPAMRKTLHVVYQYADRKPQMAATTENQTLHIDYDPAAPAGQASLDPRALNIIAAAYGPVDVTEKVAALVENGSLSFTADSLTFGDTWPAAVKSFSMVYSWGVAGVSSVNVPEDTPVSITQPEPTFTTDRNFVSLAGLLAAGDEIKLQTAAGGYWSIAADGQITALGTSSDAAEVFTIGVPEAQDVPAVTLQCRDGSYLSADSDGIVRAGGSAQDAIQLMASLQANGAINIGVVGGAGAPFIAVTASGAIAVDGSYDTNFSTCFNLLLSPTRAGNASHLQAFASATMLDGPVDMKLVKVVWKLTGGCFLAAGLGRLLGDQQQIGLALYRFLRRYPGVMNKIAILIATIDCNRAMPASALLGVLKAIHEAGILMPVLRMTLATTGWMGISWAIVTILTKVQGGVTSAGATAGAEAGESFSGWAYETTMDMLDYVNSTGGTALMLAYERMVGVDQPIMRRAHGGGVSSLRARMGAQDPSGSSLGPMPRPFPTNA</sequence>
<dbReference type="AlphaFoldDB" id="A0A422QL10"/>
<dbReference type="EMBL" id="JSAB01000103">
    <property type="protein sequence ID" value="RNF30582.1"/>
    <property type="molecule type" value="Genomic_DNA"/>
</dbReference>
<dbReference type="OrthoDB" id="6004232at2"/>
<protein>
    <submittedName>
        <fullName evidence="2">Uncharacterized protein</fullName>
    </submittedName>
</protein>
<keyword evidence="3" id="KW-1185">Reference proteome</keyword>